<proteinExistence type="predicted"/>
<sequence>MKQTSSFQRWKRRYFKLRGRTLYYAKTAKSIIFDEVDLTDASVAESSTKNVNNSFTIKVLIHQLGIGFALNSLLLVAEFATPDVGESVGESYQM</sequence>
<comment type="caution">
    <text evidence="1">The sequence shown here is derived from an EMBL/GenBank/DDBJ whole genome shotgun (WGS) entry which is preliminary data.</text>
</comment>
<gene>
    <name evidence="1" type="ORF">K3G42_020656</name>
</gene>
<dbReference type="EMBL" id="CM037621">
    <property type="protein sequence ID" value="KAH8002131.1"/>
    <property type="molecule type" value="Genomic_DNA"/>
</dbReference>
<name>A0ACB8FA70_9SAUR</name>
<organism evidence="1 2">
    <name type="scientific">Sphaerodactylus townsendi</name>
    <dbReference type="NCBI Taxonomy" id="933632"/>
    <lineage>
        <taxon>Eukaryota</taxon>
        <taxon>Metazoa</taxon>
        <taxon>Chordata</taxon>
        <taxon>Craniata</taxon>
        <taxon>Vertebrata</taxon>
        <taxon>Euteleostomi</taxon>
        <taxon>Lepidosauria</taxon>
        <taxon>Squamata</taxon>
        <taxon>Bifurcata</taxon>
        <taxon>Gekkota</taxon>
        <taxon>Sphaerodactylidae</taxon>
        <taxon>Sphaerodactylus</taxon>
    </lineage>
</organism>
<evidence type="ECO:0000313" key="2">
    <source>
        <dbReference type="Proteomes" id="UP000827872"/>
    </source>
</evidence>
<keyword evidence="2" id="KW-1185">Reference proteome</keyword>
<protein>
    <submittedName>
        <fullName evidence="1">Uncharacterized protein</fullName>
    </submittedName>
</protein>
<evidence type="ECO:0000313" key="1">
    <source>
        <dbReference type="EMBL" id="KAH8002131.1"/>
    </source>
</evidence>
<dbReference type="Proteomes" id="UP000827872">
    <property type="component" value="Linkage Group LG08"/>
</dbReference>
<accession>A0ACB8FA70</accession>
<reference evidence="1" key="1">
    <citation type="submission" date="2021-08" db="EMBL/GenBank/DDBJ databases">
        <title>The first chromosome-level gecko genome reveals the dynamic sex chromosomes of Neotropical dwarf geckos (Sphaerodactylidae: Sphaerodactylus).</title>
        <authorList>
            <person name="Pinto B.J."/>
            <person name="Keating S.E."/>
            <person name="Gamble T."/>
        </authorList>
    </citation>
    <scope>NUCLEOTIDE SEQUENCE</scope>
    <source>
        <strain evidence="1">TG3544</strain>
    </source>
</reference>